<reference evidence="1" key="2">
    <citation type="submission" date="2020-02" db="EMBL/GenBank/DDBJ databases">
        <title>Flavobacterium profundi sp. nov., isolated from a deep-sea seamount.</title>
        <authorList>
            <person name="Zhang D.-C."/>
        </authorList>
    </citation>
    <scope>NUCLEOTIDE SEQUENCE</scope>
    <source>
        <strain evidence="1">EC11</strain>
    </source>
</reference>
<dbReference type="PANTHER" id="PTHR40590">
    <property type="entry name" value="CYTOPLASMIC PROTEIN-RELATED"/>
    <property type="match status" value="1"/>
</dbReference>
<organism evidence="1 2">
    <name type="scientific">Flavobacterium jejuense</name>
    <dbReference type="NCBI Taxonomy" id="1544455"/>
    <lineage>
        <taxon>Bacteria</taxon>
        <taxon>Pseudomonadati</taxon>
        <taxon>Bacteroidota</taxon>
        <taxon>Flavobacteriia</taxon>
        <taxon>Flavobacteriales</taxon>
        <taxon>Flavobacteriaceae</taxon>
        <taxon>Flavobacterium</taxon>
    </lineage>
</organism>
<dbReference type="CDD" id="cd14789">
    <property type="entry name" value="Tiki"/>
    <property type="match status" value="1"/>
</dbReference>
<comment type="caution">
    <text evidence="1">The sequence shown here is derived from an EMBL/GenBank/DDBJ whole genome shotgun (WGS) entry which is preliminary data.</text>
</comment>
<dbReference type="EMBL" id="VEVQ02000009">
    <property type="protein sequence ID" value="NHN26936.1"/>
    <property type="molecule type" value="Genomic_DNA"/>
</dbReference>
<reference evidence="1" key="1">
    <citation type="submission" date="2019-05" db="EMBL/GenBank/DDBJ databases">
        <authorList>
            <person name="Lianzixin W."/>
        </authorList>
    </citation>
    <scope>NUCLEOTIDE SEQUENCE</scope>
    <source>
        <strain evidence="1">EC11</strain>
    </source>
</reference>
<name>A0ABX0IY43_9FLAO</name>
<evidence type="ECO:0000313" key="2">
    <source>
        <dbReference type="Proteomes" id="UP000817854"/>
    </source>
</evidence>
<dbReference type="Proteomes" id="UP000817854">
    <property type="component" value="Unassembled WGS sequence"/>
</dbReference>
<proteinExistence type="predicted"/>
<dbReference type="Pfam" id="PF01963">
    <property type="entry name" value="TraB_PrgY_gumN"/>
    <property type="match status" value="1"/>
</dbReference>
<keyword evidence="2" id="KW-1185">Reference proteome</keyword>
<sequence>MIKVIVNLVKFPILITLMLVSYFANAQKLDNALLWKISGNGVEKPSYLYGTMHAVCETNIDTDVMKAFDETNQLYLEIDMDDPNLQTTMMGSMMMKDGVTISSLITEEESKIVDSFLKENIGFSLKMIDTFKPFMLSSMYLPKLLDCPMKAVDMELMKIATAQNKEVLGLETIEDQLSLFDKIPYKTQIEEIVKTAKNNMTDDRNEMTKMLAVYKSENIEEMLALTQDSKNKMFSDFADDLLTKRNQNWIPIIEKTAKESPTLFAVGAAHLAGKDGVIKLLRRKGYKVEAIK</sequence>
<evidence type="ECO:0000313" key="1">
    <source>
        <dbReference type="EMBL" id="NHN26936.1"/>
    </source>
</evidence>
<dbReference type="InterPro" id="IPR047111">
    <property type="entry name" value="YbaP-like"/>
</dbReference>
<dbReference type="PANTHER" id="PTHR40590:SF1">
    <property type="entry name" value="CYTOPLASMIC PROTEIN"/>
    <property type="match status" value="1"/>
</dbReference>
<gene>
    <name evidence="1" type="ORF">FIA58_014725</name>
</gene>
<protein>
    <submittedName>
        <fullName evidence="1">TraB/GumN family protein</fullName>
    </submittedName>
</protein>
<accession>A0ABX0IY43</accession>
<dbReference type="InterPro" id="IPR002816">
    <property type="entry name" value="TraB/PrgY/GumN_fam"/>
</dbReference>
<dbReference type="RefSeq" id="WP_140963248.1">
    <property type="nucleotide sequence ID" value="NZ_VEVQ02000009.1"/>
</dbReference>